<protein>
    <recommendedName>
        <fullName evidence="2">Transaldolase</fullName>
        <ecNumber evidence="2">2.2.1.2</ecNumber>
    </recommendedName>
</protein>
<evidence type="ECO:0000256" key="1">
    <source>
        <dbReference type="ARBA" id="ARBA00023270"/>
    </source>
</evidence>
<dbReference type="InterPro" id="IPR018225">
    <property type="entry name" value="Transaldolase_AS"/>
</dbReference>
<dbReference type="PANTHER" id="PTHR10683:SF34">
    <property type="entry name" value="TRANSALDOLASE"/>
    <property type="match status" value="1"/>
</dbReference>
<comment type="function">
    <text evidence="2">Catalyzes the rate-limiting step of the non-oxidative phase in the pentose phosphate pathway. Catalyzes the reversible conversion of sedheptulose-7-phosphate and D-glyceraldehyde 3-phosphate into erythrose-4-phosphate and beta-D-fructose 6-phosphate.</text>
</comment>
<reference evidence="3" key="1">
    <citation type="submission" date="2022-10" db="EMBL/GenBank/DDBJ databases">
        <title>Culturing micro-colonial fungi from biological soil crusts in the Mojave desert and describing Neophaeococcomyces mojavensis, and introducing the new genera and species Taxawa tesnikishii.</title>
        <authorList>
            <person name="Kurbessoian T."/>
            <person name="Stajich J.E."/>
        </authorList>
    </citation>
    <scope>NUCLEOTIDE SEQUENCE</scope>
    <source>
        <strain evidence="3">TK_1</strain>
    </source>
</reference>
<keyword evidence="4" id="KW-1185">Reference proteome</keyword>
<sequence length="342" mass="36625">MPLTQLDYLRTKSSVDCDTLDASVAAELGPFVDCTSNQAIAAAELLHTKHATLIASSASLAASLAPQYPDTTPASLTVELLMISLSLLIAPHISGRLHTQTNPHHSFSTPKTIANAHRIVALYAHLDPRITRERVCVKIPATWEGLQACRVLEAEGIATLATTLFTLEQAVLAAEVGCSYIAPYVNRLAVHFTPGLVDEMPGFGVCVAAQRYFRKWGYRTQCLPASLVSTAEVLRLAGADHITVAPPLLRGLAAAVWEEGSGVVSDFEAAEAEGLEIEKIVLDEEGFRMGVNRSRGGVDAGKLVEAINIFSEMQEKLEAIAAEALAKLDRDRTANSRGEITG</sequence>
<dbReference type="InterPro" id="IPR013785">
    <property type="entry name" value="Aldolase_TIM"/>
</dbReference>
<dbReference type="Proteomes" id="UP001172684">
    <property type="component" value="Unassembled WGS sequence"/>
</dbReference>
<keyword evidence="2" id="KW-0570">Pentose shunt</keyword>
<comment type="catalytic activity">
    <reaction evidence="2">
        <text>D-sedoheptulose 7-phosphate + D-glyceraldehyde 3-phosphate = D-erythrose 4-phosphate + beta-D-fructose 6-phosphate</text>
        <dbReference type="Rhea" id="RHEA:17053"/>
        <dbReference type="ChEBI" id="CHEBI:16897"/>
        <dbReference type="ChEBI" id="CHEBI:57483"/>
        <dbReference type="ChEBI" id="CHEBI:57634"/>
        <dbReference type="ChEBI" id="CHEBI:59776"/>
        <dbReference type="EC" id="2.2.1.2"/>
    </reaction>
</comment>
<comment type="pathway">
    <text evidence="2">Carbohydrate degradation; pentose phosphate pathway; D-glyceraldehyde 3-phosphate and beta-D-fructose 6-phosphate from D-ribose 5-phosphate and D-xylulose 5-phosphate (non-oxidative stage): step 2/3.</text>
</comment>
<comment type="caution">
    <text evidence="3">The sequence shown here is derived from an EMBL/GenBank/DDBJ whole genome shotgun (WGS) entry which is preliminary data.</text>
</comment>
<accession>A0ABQ9NLG2</accession>
<evidence type="ECO:0000313" key="3">
    <source>
        <dbReference type="EMBL" id="KAJ9658367.1"/>
    </source>
</evidence>
<dbReference type="Gene3D" id="3.20.20.70">
    <property type="entry name" value="Aldolase class I"/>
    <property type="match status" value="1"/>
</dbReference>
<gene>
    <name evidence="3" type="ORF">H2201_007807</name>
</gene>
<organism evidence="3 4">
    <name type="scientific">Coniosporium apollinis</name>
    <dbReference type="NCBI Taxonomy" id="61459"/>
    <lineage>
        <taxon>Eukaryota</taxon>
        <taxon>Fungi</taxon>
        <taxon>Dikarya</taxon>
        <taxon>Ascomycota</taxon>
        <taxon>Pezizomycotina</taxon>
        <taxon>Dothideomycetes</taxon>
        <taxon>Dothideomycetes incertae sedis</taxon>
        <taxon>Coniosporium</taxon>
    </lineage>
</organism>
<dbReference type="Pfam" id="PF00923">
    <property type="entry name" value="TAL_FSA"/>
    <property type="match status" value="1"/>
</dbReference>
<proteinExistence type="predicted"/>
<keyword evidence="2" id="KW-0808">Transferase</keyword>
<dbReference type="EC" id="2.2.1.2" evidence="2"/>
<dbReference type="InterPro" id="IPR001585">
    <property type="entry name" value="TAL/FSA"/>
</dbReference>
<dbReference type="SUPFAM" id="SSF51569">
    <property type="entry name" value="Aldolase"/>
    <property type="match status" value="1"/>
</dbReference>
<evidence type="ECO:0000313" key="4">
    <source>
        <dbReference type="Proteomes" id="UP001172684"/>
    </source>
</evidence>
<evidence type="ECO:0000256" key="2">
    <source>
        <dbReference type="RuleBase" id="RU000501"/>
    </source>
</evidence>
<dbReference type="EMBL" id="JAPDRL010000088">
    <property type="protein sequence ID" value="KAJ9658367.1"/>
    <property type="molecule type" value="Genomic_DNA"/>
</dbReference>
<dbReference type="PROSITE" id="PS00958">
    <property type="entry name" value="TRANSALDOLASE_2"/>
    <property type="match status" value="1"/>
</dbReference>
<keyword evidence="1" id="KW-0704">Schiff base</keyword>
<name>A0ABQ9NLG2_9PEZI</name>
<dbReference type="PANTHER" id="PTHR10683">
    <property type="entry name" value="TRANSALDOLASE"/>
    <property type="match status" value="1"/>
</dbReference>